<evidence type="ECO:0000313" key="2">
    <source>
        <dbReference type="Proteomes" id="UP001610063"/>
    </source>
</evidence>
<dbReference type="InterPro" id="IPR058532">
    <property type="entry name" value="YjbR/MT2646/Rv2570-like"/>
</dbReference>
<protein>
    <submittedName>
        <fullName evidence="1">MmcQ/YjbR family DNA-binding protein</fullName>
    </submittedName>
</protein>
<keyword evidence="2" id="KW-1185">Reference proteome</keyword>
<name>A0ABW7N538_9BACT</name>
<sequence>MVSPEDFQKMALEFPETEELPHFEKTSFRVNKKIFATLDLTHLQASLKLSIAEQDIFSLGQAGVIYPVPNKWGKQGWTIVVLRKIDKTLLRAVLTSAYCQVAPARLSKGITRP</sequence>
<dbReference type="Gene3D" id="3.90.1150.30">
    <property type="match status" value="1"/>
</dbReference>
<dbReference type="Pfam" id="PF04237">
    <property type="entry name" value="YjbR"/>
    <property type="match status" value="1"/>
</dbReference>
<proteinExistence type="predicted"/>
<dbReference type="EMBL" id="JBIPKE010000012">
    <property type="protein sequence ID" value="MFH6982658.1"/>
    <property type="molecule type" value="Genomic_DNA"/>
</dbReference>
<dbReference type="SUPFAM" id="SSF142906">
    <property type="entry name" value="YjbR-like"/>
    <property type="match status" value="1"/>
</dbReference>
<dbReference type="RefSeq" id="WP_159578873.1">
    <property type="nucleotide sequence ID" value="NZ_JBIPKE010000012.1"/>
</dbReference>
<accession>A0ABW7N538</accession>
<evidence type="ECO:0000313" key="1">
    <source>
        <dbReference type="EMBL" id="MFH6982658.1"/>
    </source>
</evidence>
<keyword evidence="1" id="KW-0238">DNA-binding</keyword>
<comment type="caution">
    <text evidence="1">The sequence shown here is derived from an EMBL/GenBank/DDBJ whole genome shotgun (WGS) entry which is preliminary data.</text>
</comment>
<dbReference type="InterPro" id="IPR038056">
    <property type="entry name" value="YjbR-like_sf"/>
</dbReference>
<dbReference type="Proteomes" id="UP001610063">
    <property type="component" value="Unassembled WGS sequence"/>
</dbReference>
<organism evidence="1 2">
    <name type="scientific">Marinoscillum luteum</name>
    <dbReference type="NCBI Taxonomy" id="861051"/>
    <lineage>
        <taxon>Bacteria</taxon>
        <taxon>Pseudomonadati</taxon>
        <taxon>Bacteroidota</taxon>
        <taxon>Cytophagia</taxon>
        <taxon>Cytophagales</taxon>
        <taxon>Reichenbachiellaceae</taxon>
        <taxon>Marinoscillum</taxon>
    </lineage>
</organism>
<dbReference type="GO" id="GO:0003677">
    <property type="term" value="F:DNA binding"/>
    <property type="evidence" value="ECO:0007669"/>
    <property type="project" value="UniProtKB-KW"/>
</dbReference>
<gene>
    <name evidence="1" type="ORF">ACHKAR_04365</name>
</gene>
<reference evidence="1 2" key="1">
    <citation type="journal article" date="2013" name="Int. J. Syst. Evol. Microbiol.">
        <title>Marinoscillum luteum sp. nov., isolated from marine sediment.</title>
        <authorList>
            <person name="Cha I.T."/>
            <person name="Park S.J."/>
            <person name="Kim S.J."/>
            <person name="Kim J.G."/>
            <person name="Jung M.Y."/>
            <person name="Shin K.S."/>
            <person name="Kwon K.K."/>
            <person name="Yang S.H."/>
            <person name="Seo Y.S."/>
            <person name="Rhee S.K."/>
        </authorList>
    </citation>
    <scope>NUCLEOTIDE SEQUENCE [LARGE SCALE GENOMIC DNA]</scope>
    <source>
        <strain evidence="1 2">KCTC 23939</strain>
    </source>
</reference>